<dbReference type="Proteomes" id="UP001144347">
    <property type="component" value="Unassembled WGS sequence"/>
</dbReference>
<feature type="transmembrane region" description="Helical" evidence="1">
    <location>
        <begin position="12"/>
        <end position="32"/>
    </location>
</feature>
<gene>
    <name evidence="2" type="ORF">O0955_17550</name>
</gene>
<accession>A0ABT4LD33</accession>
<keyword evidence="1" id="KW-0472">Membrane</keyword>
<comment type="caution">
    <text evidence="2">The sequence shown here is derived from an EMBL/GenBank/DDBJ whole genome shotgun (WGS) entry which is preliminary data.</text>
</comment>
<dbReference type="RefSeq" id="WP_269428863.1">
    <property type="nucleotide sequence ID" value="NZ_JAPWGM010000007.1"/>
</dbReference>
<keyword evidence="3" id="KW-1185">Reference proteome</keyword>
<reference evidence="2" key="1">
    <citation type="submission" date="2022-12" db="EMBL/GenBank/DDBJ databases">
        <title>Genome sequence of HCMS5-2.</title>
        <authorList>
            <person name="Woo H."/>
        </authorList>
    </citation>
    <scope>NUCLEOTIDE SEQUENCE</scope>
    <source>
        <strain evidence="2">HCMS5-2</strain>
    </source>
</reference>
<keyword evidence="1" id="KW-1133">Transmembrane helix</keyword>
<evidence type="ECO:0000256" key="1">
    <source>
        <dbReference type="SAM" id="Phobius"/>
    </source>
</evidence>
<organism evidence="2 3">
    <name type="scientific">Pedobacter punctiformis</name>
    <dbReference type="NCBI Taxonomy" id="3004097"/>
    <lineage>
        <taxon>Bacteria</taxon>
        <taxon>Pseudomonadati</taxon>
        <taxon>Bacteroidota</taxon>
        <taxon>Sphingobacteriia</taxon>
        <taxon>Sphingobacteriales</taxon>
        <taxon>Sphingobacteriaceae</taxon>
        <taxon>Pedobacter</taxon>
    </lineage>
</organism>
<evidence type="ECO:0000313" key="3">
    <source>
        <dbReference type="Proteomes" id="UP001144347"/>
    </source>
</evidence>
<evidence type="ECO:0000313" key="2">
    <source>
        <dbReference type="EMBL" id="MCZ4245820.1"/>
    </source>
</evidence>
<name>A0ABT4LD33_9SPHI</name>
<proteinExistence type="predicted"/>
<dbReference type="EMBL" id="JAPWGM010000007">
    <property type="protein sequence ID" value="MCZ4245820.1"/>
    <property type="molecule type" value="Genomic_DNA"/>
</dbReference>
<keyword evidence="1" id="KW-0812">Transmembrane</keyword>
<protein>
    <submittedName>
        <fullName evidence="2">Uncharacterized protein</fullName>
    </submittedName>
</protein>
<sequence length="239" mass="27954">MSDEEYNERPVWRNVLSICLILFALIRFGFYCSKMDDRNRTRNISQNVNDLAIDQIRNQVTQQRYNAATGIANGDINEVFYFGYHYLDTISESQKRFYHIVKLDKDSLVNIDFTTKFRALKGAYLQNTYDNTLRFAIKTPQNLSIFIHSLETKGTLDNNFKTLKENDHLSNLHDVIKLGKSYKLVSYSIKKKESTFRGIACLMGDEEYKLFIEFESNKLSQTELQRKALNYMSSNLVIK</sequence>